<keyword evidence="1" id="KW-0472">Membrane</keyword>
<reference evidence="2" key="1">
    <citation type="journal article" date="2020" name="Nat. Commun.">
        <title>Large-scale genome sequencing of mycorrhizal fungi provides insights into the early evolution of symbiotic traits.</title>
        <authorList>
            <person name="Miyauchi S."/>
            <person name="Kiss E."/>
            <person name="Kuo A."/>
            <person name="Drula E."/>
            <person name="Kohler A."/>
            <person name="Sanchez-Garcia M."/>
            <person name="Morin E."/>
            <person name="Andreopoulos B."/>
            <person name="Barry K.W."/>
            <person name="Bonito G."/>
            <person name="Buee M."/>
            <person name="Carver A."/>
            <person name="Chen C."/>
            <person name="Cichocki N."/>
            <person name="Clum A."/>
            <person name="Culley D."/>
            <person name="Crous P.W."/>
            <person name="Fauchery L."/>
            <person name="Girlanda M."/>
            <person name="Hayes R.D."/>
            <person name="Keri Z."/>
            <person name="LaButti K."/>
            <person name="Lipzen A."/>
            <person name="Lombard V."/>
            <person name="Magnuson J."/>
            <person name="Maillard F."/>
            <person name="Murat C."/>
            <person name="Nolan M."/>
            <person name="Ohm R.A."/>
            <person name="Pangilinan J."/>
            <person name="Pereira M.F."/>
            <person name="Perotto S."/>
            <person name="Peter M."/>
            <person name="Pfister S."/>
            <person name="Riley R."/>
            <person name="Sitrit Y."/>
            <person name="Stielow J.B."/>
            <person name="Szollosi G."/>
            <person name="Zifcakova L."/>
            <person name="Stursova M."/>
            <person name="Spatafora J.W."/>
            <person name="Tedersoo L."/>
            <person name="Vaario L.M."/>
            <person name="Yamada A."/>
            <person name="Yan M."/>
            <person name="Wang P."/>
            <person name="Xu J."/>
            <person name="Bruns T."/>
            <person name="Baldrian P."/>
            <person name="Vilgalys R."/>
            <person name="Dunand C."/>
            <person name="Henrissat B."/>
            <person name="Grigoriev I.V."/>
            <person name="Hibbett D."/>
            <person name="Nagy L.G."/>
            <person name="Martin F.M."/>
        </authorList>
    </citation>
    <scope>NUCLEOTIDE SEQUENCE</scope>
    <source>
        <strain evidence="2">UP504</strain>
    </source>
</reference>
<comment type="caution">
    <text evidence="2">The sequence shown here is derived from an EMBL/GenBank/DDBJ whole genome shotgun (WGS) entry which is preliminary data.</text>
</comment>
<feature type="transmembrane region" description="Helical" evidence="1">
    <location>
        <begin position="193"/>
        <end position="213"/>
    </location>
</feature>
<protein>
    <recommendedName>
        <fullName evidence="4">DUF1275 domain protein</fullName>
    </recommendedName>
</protein>
<keyword evidence="1" id="KW-1133">Transmembrane helix</keyword>
<dbReference type="EMBL" id="MU129040">
    <property type="protein sequence ID" value="KAF9509205.1"/>
    <property type="molecule type" value="Genomic_DNA"/>
</dbReference>
<evidence type="ECO:0008006" key="4">
    <source>
        <dbReference type="Google" id="ProtNLM"/>
    </source>
</evidence>
<organism evidence="2 3">
    <name type="scientific">Hydnum rufescens UP504</name>
    <dbReference type="NCBI Taxonomy" id="1448309"/>
    <lineage>
        <taxon>Eukaryota</taxon>
        <taxon>Fungi</taxon>
        <taxon>Dikarya</taxon>
        <taxon>Basidiomycota</taxon>
        <taxon>Agaricomycotina</taxon>
        <taxon>Agaricomycetes</taxon>
        <taxon>Cantharellales</taxon>
        <taxon>Hydnaceae</taxon>
        <taxon>Hydnum</taxon>
    </lineage>
</organism>
<evidence type="ECO:0000313" key="2">
    <source>
        <dbReference type="EMBL" id="KAF9509205.1"/>
    </source>
</evidence>
<dbReference type="InterPro" id="IPR010699">
    <property type="entry name" value="DUF1275"/>
</dbReference>
<dbReference type="PANTHER" id="PTHR37488">
    <property type="entry name" value="DUF1275 DOMAIN-CONTAINING PROTEIN"/>
    <property type="match status" value="1"/>
</dbReference>
<evidence type="ECO:0000313" key="3">
    <source>
        <dbReference type="Proteomes" id="UP000886523"/>
    </source>
</evidence>
<sequence length="220" mass="23854">MSFHGLFYMVRLSNRKYDPTLARHSQALLRRPTRPRFPNARPSGACLPHVFPRWSSLGRIGDKLGSKTRRALVLGTLVQAALTLAACLSAQYSHQSGFAGTRADPSWTDTLGFLALAFSSASMGLQGYQGTRLGSQFATTVVLTTIWVQLVTDPKLFYVRAIHKPRDYKILGIFGLFIGGLTGRALANTIGPAATLGLGAGLRLLIALSWLTIPKAKKVT</sequence>
<feature type="transmembrane region" description="Helical" evidence="1">
    <location>
        <begin position="170"/>
        <end position="187"/>
    </location>
</feature>
<name>A0A9P6APT4_9AGAM</name>
<feature type="transmembrane region" description="Helical" evidence="1">
    <location>
        <begin position="71"/>
        <end position="91"/>
    </location>
</feature>
<proteinExistence type="predicted"/>
<keyword evidence="3" id="KW-1185">Reference proteome</keyword>
<dbReference type="Pfam" id="PF06912">
    <property type="entry name" value="DUF1275"/>
    <property type="match status" value="1"/>
</dbReference>
<dbReference type="Proteomes" id="UP000886523">
    <property type="component" value="Unassembled WGS sequence"/>
</dbReference>
<keyword evidence="1" id="KW-0812">Transmembrane</keyword>
<dbReference type="OrthoDB" id="5288586at2759"/>
<dbReference type="AlphaFoldDB" id="A0A9P6APT4"/>
<accession>A0A9P6APT4</accession>
<dbReference type="PANTHER" id="PTHR37488:SF2">
    <property type="entry name" value="DUF1275 DOMAIN-CONTAINING PROTEIN"/>
    <property type="match status" value="1"/>
</dbReference>
<gene>
    <name evidence="2" type="ORF">BS47DRAFT_1349442</name>
</gene>
<evidence type="ECO:0000256" key="1">
    <source>
        <dbReference type="SAM" id="Phobius"/>
    </source>
</evidence>